<proteinExistence type="predicted"/>
<evidence type="ECO:0000313" key="2">
    <source>
        <dbReference type="Proteomes" id="UP000460718"/>
    </source>
</evidence>
<accession>A0A6A3J5E2</accession>
<evidence type="ECO:0000313" key="1">
    <source>
        <dbReference type="EMBL" id="KAE8989512.1"/>
    </source>
</evidence>
<dbReference type="EMBL" id="QXFW01001524">
    <property type="protein sequence ID" value="KAE8989512.1"/>
    <property type="molecule type" value="Genomic_DNA"/>
</dbReference>
<comment type="caution">
    <text evidence="1">The sequence shown here is derived from an EMBL/GenBank/DDBJ whole genome shotgun (WGS) entry which is preliminary data.</text>
</comment>
<name>A0A6A3J5E2_9STRA</name>
<dbReference type="AlphaFoldDB" id="A0A6A3J5E2"/>
<gene>
    <name evidence="1" type="ORF">PF011_g18743</name>
</gene>
<reference evidence="1 2" key="1">
    <citation type="submission" date="2018-09" db="EMBL/GenBank/DDBJ databases">
        <title>Genomic investigation of the strawberry pathogen Phytophthora fragariae indicates pathogenicity is determined by transcriptional variation in three key races.</title>
        <authorList>
            <person name="Adams T.M."/>
            <person name="Armitage A.D."/>
            <person name="Sobczyk M.K."/>
            <person name="Bates H.J."/>
            <person name="Dunwell J.M."/>
            <person name="Nellist C.F."/>
            <person name="Harrison R.J."/>
        </authorList>
    </citation>
    <scope>NUCLEOTIDE SEQUENCE [LARGE SCALE GENOMIC DNA]</scope>
    <source>
        <strain evidence="1 2">SCRP245</strain>
    </source>
</reference>
<sequence length="112" mass="11986">MPFAVRGGGRQVCVFALLPPLSGRGLRYIDCLTEIEEAKASGSTTNTTVAETTCVSGSWPSRGCSLRRGRIIDPVMLLKLAEVAFIPLFVLRSAPQDPETEANLTSSVAIFT</sequence>
<protein>
    <submittedName>
        <fullName evidence="1">Uncharacterized protein</fullName>
    </submittedName>
</protein>
<dbReference type="Proteomes" id="UP000460718">
    <property type="component" value="Unassembled WGS sequence"/>
</dbReference>
<organism evidence="1 2">
    <name type="scientific">Phytophthora fragariae</name>
    <dbReference type="NCBI Taxonomy" id="53985"/>
    <lineage>
        <taxon>Eukaryota</taxon>
        <taxon>Sar</taxon>
        <taxon>Stramenopiles</taxon>
        <taxon>Oomycota</taxon>
        <taxon>Peronosporomycetes</taxon>
        <taxon>Peronosporales</taxon>
        <taxon>Peronosporaceae</taxon>
        <taxon>Phytophthora</taxon>
    </lineage>
</organism>